<feature type="transmembrane region" description="Helical" evidence="9">
    <location>
        <begin position="162"/>
        <end position="181"/>
    </location>
</feature>
<feature type="transmembrane region" description="Helical" evidence="9">
    <location>
        <begin position="215"/>
        <end position="236"/>
    </location>
</feature>
<dbReference type="GO" id="GO:0009236">
    <property type="term" value="P:cobalamin biosynthetic process"/>
    <property type="evidence" value="ECO:0007669"/>
    <property type="project" value="UniProtKB-UniRule"/>
</dbReference>
<dbReference type="RefSeq" id="WP_353684576.1">
    <property type="nucleotide sequence ID" value="NZ_CP144373.1"/>
</dbReference>
<proteinExistence type="inferred from homology"/>
<evidence type="ECO:0000256" key="7">
    <source>
        <dbReference type="ARBA" id="ARBA00022989"/>
    </source>
</evidence>
<keyword evidence="7 9" id="KW-1133">Transmembrane helix</keyword>
<evidence type="ECO:0000313" key="10">
    <source>
        <dbReference type="EMBL" id="XCH47049.1"/>
    </source>
</evidence>
<feature type="transmembrane region" description="Helical" evidence="9">
    <location>
        <begin position="301"/>
        <end position="323"/>
    </location>
</feature>
<keyword evidence="5 9" id="KW-0169">Cobalamin biosynthesis</keyword>
<protein>
    <recommendedName>
        <fullName evidence="9">Cobalamin biosynthesis protein CobD</fullName>
    </recommendedName>
</protein>
<evidence type="ECO:0000256" key="9">
    <source>
        <dbReference type="HAMAP-Rule" id="MF_00024"/>
    </source>
</evidence>
<comment type="subcellular location">
    <subcellularLocation>
        <location evidence="1 9">Cell membrane</location>
        <topology evidence="1 9">Multi-pass membrane protein</topology>
    </subcellularLocation>
</comment>
<sequence>MKILYVESWTVALAFLIDFLIGDPKRYHPVVAIGKLIKKTEEFLRDMKLTGRFGGFLLFLSVTFIVFLFSIIFVYFLDILSKLSHITWLFSFIFLAIFSSLFIALRGLINEAKGVNKLLDEGNLVQARLSLKALVGRDTGNLSEEKIRIAIIESLSENLSDAVIAPLFYFFIGGFPFLVLYKTVNTLDSMVGYKNERYIDFGWFSAKMDDVFNYIPARITGVLIVLSSFIVAGFSSGKNSLKTMLRDGKKHSSPNSGIPEAAIAGALGVRLGGPNYYEGIFVEKPFIGDILKIVSREDVNLSIKIIITSSFIFISTSIVLRSIL</sequence>
<evidence type="ECO:0000256" key="5">
    <source>
        <dbReference type="ARBA" id="ARBA00022573"/>
    </source>
</evidence>
<dbReference type="Pfam" id="PF03186">
    <property type="entry name" value="CobD_Cbib"/>
    <property type="match status" value="1"/>
</dbReference>
<keyword evidence="8 9" id="KW-0472">Membrane</keyword>
<name>A0AAU8GXV1_9BACT</name>
<keyword evidence="4 9" id="KW-1003">Cell membrane</keyword>
<dbReference type="GO" id="GO:0015420">
    <property type="term" value="F:ABC-type vitamin B12 transporter activity"/>
    <property type="evidence" value="ECO:0007669"/>
    <property type="project" value="UniProtKB-UniRule"/>
</dbReference>
<evidence type="ECO:0000256" key="8">
    <source>
        <dbReference type="ARBA" id="ARBA00023136"/>
    </source>
</evidence>
<evidence type="ECO:0000256" key="2">
    <source>
        <dbReference type="ARBA" id="ARBA00004953"/>
    </source>
</evidence>
<dbReference type="EMBL" id="CP144373">
    <property type="protein sequence ID" value="XCH47049.1"/>
    <property type="molecule type" value="Genomic_DNA"/>
</dbReference>
<dbReference type="NCBIfam" id="TIGR00380">
    <property type="entry name" value="cobal_cbiB"/>
    <property type="match status" value="1"/>
</dbReference>
<dbReference type="GO" id="GO:0048472">
    <property type="term" value="F:threonine-phosphate decarboxylase activity"/>
    <property type="evidence" value="ECO:0007669"/>
    <property type="project" value="InterPro"/>
</dbReference>
<comment type="similarity">
    <text evidence="3 9">Belongs to the CobD/CbiB family.</text>
</comment>
<accession>A0AAU8GXV1</accession>
<comment type="pathway">
    <text evidence="2 9">Cofactor biosynthesis; adenosylcobalamin biosynthesis.</text>
</comment>
<dbReference type="GO" id="GO:0005886">
    <property type="term" value="C:plasma membrane"/>
    <property type="evidence" value="ECO:0007669"/>
    <property type="project" value="UniProtKB-SubCell"/>
</dbReference>
<feature type="transmembrane region" description="Helical" evidence="9">
    <location>
        <begin position="88"/>
        <end position="109"/>
    </location>
</feature>
<evidence type="ECO:0000256" key="4">
    <source>
        <dbReference type="ARBA" id="ARBA00022475"/>
    </source>
</evidence>
<dbReference type="KEGG" id="taut:V4D30_01940"/>
<gene>
    <name evidence="10" type="primary">cbiB</name>
    <name evidence="9" type="synonym">cobD</name>
    <name evidence="10" type="ORF">V4D30_01940</name>
</gene>
<feature type="transmembrane region" description="Helical" evidence="9">
    <location>
        <begin position="53"/>
        <end position="76"/>
    </location>
</feature>
<evidence type="ECO:0000256" key="1">
    <source>
        <dbReference type="ARBA" id="ARBA00004651"/>
    </source>
</evidence>
<evidence type="ECO:0000256" key="6">
    <source>
        <dbReference type="ARBA" id="ARBA00022692"/>
    </source>
</evidence>
<comment type="function">
    <text evidence="9">Converts cobyric acid to cobinamide by the addition of aminopropanol on the F carboxylic group.</text>
</comment>
<dbReference type="PANTHER" id="PTHR34308:SF1">
    <property type="entry name" value="COBALAMIN BIOSYNTHESIS PROTEIN CBIB"/>
    <property type="match status" value="1"/>
</dbReference>
<dbReference type="InterPro" id="IPR004485">
    <property type="entry name" value="Cobalamin_biosynth_CobD/CbiB"/>
</dbReference>
<dbReference type="PANTHER" id="PTHR34308">
    <property type="entry name" value="COBALAMIN BIOSYNTHESIS PROTEIN CBIB"/>
    <property type="match status" value="1"/>
</dbReference>
<dbReference type="HAMAP" id="MF_00024">
    <property type="entry name" value="CobD_CbiB"/>
    <property type="match status" value="1"/>
</dbReference>
<keyword evidence="6 9" id="KW-0812">Transmembrane</keyword>
<organism evidence="10">
    <name type="scientific">Thermodesulfovibrio autotrophicus</name>
    <dbReference type="NCBI Taxonomy" id="3118333"/>
    <lineage>
        <taxon>Bacteria</taxon>
        <taxon>Pseudomonadati</taxon>
        <taxon>Nitrospirota</taxon>
        <taxon>Thermodesulfovibrionia</taxon>
        <taxon>Thermodesulfovibrionales</taxon>
        <taxon>Thermodesulfovibrionaceae</taxon>
        <taxon>Thermodesulfovibrio</taxon>
    </lineage>
</organism>
<evidence type="ECO:0000256" key="3">
    <source>
        <dbReference type="ARBA" id="ARBA00006263"/>
    </source>
</evidence>
<dbReference type="AlphaFoldDB" id="A0AAU8GXV1"/>
<reference evidence="10" key="1">
    <citation type="submission" date="2024-01" db="EMBL/GenBank/DDBJ databases">
        <title>The first autotrophic representatives of the genus Thermodesulfovibrio.</title>
        <authorList>
            <person name="Maltseva A.I."/>
            <person name="Elcheninov A.G."/>
            <person name="Kublanov I.V."/>
            <person name="Lebedinsky A.V."/>
            <person name="Frolov E.N."/>
        </authorList>
    </citation>
    <scope>NUCLEOTIDE SEQUENCE</scope>
    <source>
        <strain evidence="10">3907-1M</strain>
    </source>
</reference>